<reference evidence="9" key="2">
    <citation type="journal article" date="2021" name="PeerJ">
        <title>Extensive microbial diversity within the chicken gut microbiome revealed by metagenomics and culture.</title>
        <authorList>
            <person name="Gilroy R."/>
            <person name="Ravi A."/>
            <person name="Getino M."/>
            <person name="Pursley I."/>
            <person name="Horton D.L."/>
            <person name="Alikhan N.F."/>
            <person name="Baker D."/>
            <person name="Gharbi K."/>
            <person name="Hall N."/>
            <person name="Watson M."/>
            <person name="Adriaenssens E.M."/>
            <person name="Foster-Nyarko E."/>
            <person name="Jarju S."/>
            <person name="Secka A."/>
            <person name="Antonio M."/>
            <person name="Oren A."/>
            <person name="Chaudhuri R.R."/>
            <person name="La Ragione R."/>
            <person name="Hildebrand F."/>
            <person name="Pallen M.J."/>
        </authorList>
    </citation>
    <scope>NUCLEOTIDE SEQUENCE</scope>
    <source>
        <strain evidence="9">CHK189-12415</strain>
    </source>
</reference>
<comment type="subcellular location">
    <subcellularLocation>
        <location evidence="1 7">Cell membrane</location>
        <topology evidence="1 7">Multi-pass membrane protein</topology>
    </subcellularLocation>
</comment>
<evidence type="ECO:0000256" key="3">
    <source>
        <dbReference type="ARBA" id="ARBA00022475"/>
    </source>
</evidence>
<feature type="transmembrane region" description="Helical" evidence="7">
    <location>
        <begin position="141"/>
        <end position="163"/>
    </location>
</feature>
<evidence type="ECO:0000256" key="2">
    <source>
        <dbReference type="ARBA" id="ARBA00022448"/>
    </source>
</evidence>
<keyword evidence="3" id="KW-1003">Cell membrane</keyword>
<dbReference type="SUPFAM" id="SSF161098">
    <property type="entry name" value="MetI-like"/>
    <property type="match status" value="1"/>
</dbReference>
<dbReference type="GO" id="GO:0005886">
    <property type="term" value="C:plasma membrane"/>
    <property type="evidence" value="ECO:0007669"/>
    <property type="project" value="UniProtKB-SubCell"/>
</dbReference>
<feature type="transmembrane region" description="Helical" evidence="7">
    <location>
        <begin position="261"/>
        <end position="282"/>
    </location>
</feature>
<feature type="transmembrane region" description="Helical" evidence="7">
    <location>
        <begin position="189"/>
        <end position="210"/>
    </location>
</feature>
<comment type="similarity">
    <text evidence="7">Belongs to the binding-protein-dependent transport system permease family.</text>
</comment>
<dbReference type="Proteomes" id="UP000824241">
    <property type="component" value="Unassembled WGS sequence"/>
</dbReference>
<keyword evidence="4 7" id="KW-0812">Transmembrane</keyword>
<evidence type="ECO:0000313" key="9">
    <source>
        <dbReference type="EMBL" id="HIR59950.1"/>
    </source>
</evidence>
<dbReference type="AlphaFoldDB" id="A0A9D1J431"/>
<accession>A0A9D1J431</accession>
<organism evidence="9 10">
    <name type="scientific">Candidatus Faecivivens stercoravium</name>
    <dbReference type="NCBI Taxonomy" id="2840803"/>
    <lineage>
        <taxon>Bacteria</taxon>
        <taxon>Bacillati</taxon>
        <taxon>Bacillota</taxon>
        <taxon>Clostridia</taxon>
        <taxon>Eubacteriales</taxon>
        <taxon>Oscillospiraceae</taxon>
        <taxon>Oscillospiraceae incertae sedis</taxon>
        <taxon>Candidatus Faecivivens</taxon>
    </lineage>
</organism>
<keyword evidence="2 7" id="KW-0813">Transport</keyword>
<reference evidence="9" key="1">
    <citation type="submission" date="2020-10" db="EMBL/GenBank/DDBJ databases">
        <authorList>
            <person name="Gilroy R."/>
        </authorList>
    </citation>
    <scope>NUCLEOTIDE SEQUENCE</scope>
    <source>
        <strain evidence="9">CHK189-12415</strain>
    </source>
</reference>
<dbReference type="GO" id="GO:0055085">
    <property type="term" value="P:transmembrane transport"/>
    <property type="evidence" value="ECO:0007669"/>
    <property type="project" value="InterPro"/>
</dbReference>
<feature type="transmembrane region" description="Helical" evidence="7">
    <location>
        <begin position="73"/>
        <end position="97"/>
    </location>
</feature>
<evidence type="ECO:0000256" key="6">
    <source>
        <dbReference type="ARBA" id="ARBA00023136"/>
    </source>
</evidence>
<feature type="domain" description="ABC transmembrane type-1" evidence="8">
    <location>
        <begin position="74"/>
        <end position="282"/>
    </location>
</feature>
<keyword evidence="6 7" id="KW-0472">Membrane</keyword>
<evidence type="ECO:0000256" key="7">
    <source>
        <dbReference type="RuleBase" id="RU363032"/>
    </source>
</evidence>
<evidence type="ECO:0000259" key="8">
    <source>
        <dbReference type="PROSITE" id="PS50928"/>
    </source>
</evidence>
<comment type="caution">
    <text evidence="9">The sequence shown here is derived from an EMBL/GenBank/DDBJ whole genome shotgun (WGS) entry which is preliminary data.</text>
</comment>
<evidence type="ECO:0000256" key="1">
    <source>
        <dbReference type="ARBA" id="ARBA00004651"/>
    </source>
</evidence>
<feature type="transmembrane region" description="Helical" evidence="7">
    <location>
        <begin position="109"/>
        <end position="129"/>
    </location>
</feature>
<protein>
    <submittedName>
        <fullName evidence="9">Carbohydrate ABC transporter permease</fullName>
    </submittedName>
</protein>
<feature type="transmembrane region" description="Helical" evidence="7">
    <location>
        <begin position="12"/>
        <end position="34"/>
    </location>
</feature>
<sequence length="297" mass="32869">MVLSKGEKAYQVGINIVLIIVTLIMILPIVLLFMCSITDENTLINNGYSFFPAKFGLTAYQYIWQNAGTVFRAYGLTIIVTVIGTAVTLVLTSLIAYPLSLKNLPGRPFFNFYVFFTMLFSGGLVPAYIMWTTIFNIKNTIFAYLLPNLLLSAYNIILVRTFFMTSIPDALYEAARIDGATYFTIYRKIVLPMGKPIMVTIGLFAGLGFWNDWTNGLYYVNRSQMFTIQVLLNRMIQDIQALANNPGGGAGTGGLVNLPTVSIRMAIAFVAILPILIVYPFLQKYFASGIALGAVKG</sequence>
<dbReference type="CDD" id="cd06261">
    <property type="entry name" value="TM_PBP2"/>
    <property type="match status" value="1"/>
</dbReference>
<dbReference type="Gene3D" id="1.10.3720.10">
    <property type="entry name" value="MetI-like"/>
    <property type="match status" value="1"/>
</dbReference>
<evidence type="ECO:0000313" key="10">
    <source>
        <dbReference type="Proteomes" id="UP000824241"/>
    </source>
</evidence>
<dbReference type="EMBL" id="DVHA01000001">
    <property type="protein sequence ID" value="HIR59950.1"/>
    <property type="molecule type" value="Genomic_DNA"/>
</dbReference>
<dbReference type="PANTHER" id="PTHR43744:SF9">
    <property type="entry name" value="POLYGALACTURONAN_RHAMNOGALACTURONAN TRANSPORT SYSTEM PERMEASE PROTEIN YTCP"/>
    <property type="match status" value="1"/>
</dbReference>
<dbReference type="PANTHER" id="PTHR43744">
    <property type="entry name" value="ABC TRANSPORTER PERMEASE PROTEIN MG189-RELATED-RELATED"/>
    <property type="match status" value="1"/>
</dbReference>
<dbReference type="InterPro" id="IPR000515">
    <property type="entry name" value="MetI-like"/>
</dbReference>
<dbReference type="InterPro" id="IPR035906">
    <property type="entry name" value="MetI-like_sf"/>
</dbReference>
<dbReference type="Pfam" id="PF00528">
    <property type="entry name" value="BPD_transp_1"/>
    <property type="match status" value="1"/>
</dbReference>
<dbReference type="PROSITE" id="PS50928">
    <property type="entry name" value="ABC_TM1"/>
    <property type="match status" value="1"/>
</dbReference>
<proteinExistence type="inferred from homology"/>
<name>A0A9D1J431_9FIRM</name>
<evidence type="ECO:0000256" key="4">
    <source>
        <dbReference type="ARBA" id="ARBA00022692"/>
    </source>
</evidence>
<gene>
    <name evidence="9" type="ORF">IAB37_00015</name>
</gene>
<evidence type="ECO:0000256" key="5">
    <source>
        <dbReference type="ARBA" id="ARBA00022989"/>
    </source>
</evidence>
<keyword evidence="5 7" id="KW-1133">Transmembrane helix</keyword>